<reference evidence="14 15" key="1">
    <citation type="submission" date="2019-09" db="EMBL/GenBank/DDBJ databases">
        <title>NBRP : Genome information of microbial organism related human and environment.</title>
        <authorList>
            <person name="Hattori M."/>
            <person name="Oshima K."/>
            <person name="Inaba H."/>
            <person name="Suda W."/>
            <person name="Sakamoto M."/>
            <person name="Iino T."/>
            <person name="Kitahara M."/>
            <person name="Oshida Y."/>
            <person name="Iida T."/>
            <person name="Kudo T."/>
            <person name="Itoh T."/>
            <person name="Ohkuma M."/>
        </authorList>
    </citation>
    <scope>NUCLEOTIDE SEQUENCE [LARGE SCALE GENOMIC DNA]</scope>
    <source>
        <strain evidence="14 15">Q-1</strain>
    </source>
</reference>
<evidence type="ECO:0000313" key="14">
    <source>
        <dbReference type="EMBL" id="GER04757.1"/>
    </source>
</evidence>
<dbReference type="EMBL" id="BKCN01000013">
    <property type="protein sequence ID" value="GER04757.1"/>
    <property type="molecule type" value="Genomic_DNA"/>
</dbReference>
<proteinExistence type="inferred from homology"/>
<comment type="subcellular location">
    <subcellularLocation>
        <location evidence="1 8">Cell outer membrane</location>
        <topology evidence="1 8">Multi-pass membrane protein</topology>
    </subcellularLocation>
</comment>
<evidence type="ECO:0000256" key="6">
    <source>
        <dbReference type="ARBA" id="ARBA00023136"/>
    </source>
</evidence>
<dbReference type="RefSeq" id="WP_081837287.1">
    <property type="nucleotide sequence ID" value="NZ_BKCN01000013.1"/>
</dbReference>
<protein>
    <submittedName>
        <fullName evidence="14">TonB-dependent receptor</fullName>
    </submittedName>
</protein>
<evidence type="ECO:0000256" key="8">
    <source>
        <dbReference type="PROSITE-ProRule" id="PRU01360"/>
    </source>
</evidence>
<dbReference type="GO" id="GO:0009279">
    <property type="term" value="C:cell outer membrane"/>
    <property type="evidence" value="ECO:0007669"/>
    <property type="project" value="UniProtKB-SubCell"/>
</dbReference>
<dbReference type="SUPFAM" id="SSF56935">
    <property type="entry name" value="Porins"/>
    <property type="match status" value="1"/>
</dbReference>
<accession>A0A5A7N9Z4</accession>
<evidence type="ECO:0000256" key="11">
    <source>
        <dbReference type="SAM" id="SignalP"/>
    </source>
</evidence>
<dbReference type="InterPro" id="IPR012910">
    <property type="entry name" value="Plug_dom"/>
</dbReference>
<evidence type="ECO:0000256" key="9">
    <source>
        <dbReference type="RuleBase" id="RU003357"/>
    </source>
</evidence>
<keyword evidence="6 8" id="KW-0472">Membrane</keyword>
<dbReference type="AlphaFoldDB" id="A0A5A7N9Z4"/>
<dbReference type="Proteomes" id="UP000324996">
    <property type="component" value="Unassembled WGS sequence"/>
</dbReference>
<evidence type="ECO:0000256" key="7">
    <source>
        <dbReference type="ARBA" id="ARBA00023237"/>
    </source>
</evidence>
<evidence type="ECO:0000256" key="3">
    <source>
        <dbReference type="ARBA" id="ARBA00022452"/>
    </source>
</evidence>
<dbReference type="PROSITE" id="PS52016">
    <property type="entry name" value="TONB_DEPENDENT_REC_3"/>
    <property type="match status" value="1"/>
</dbReference>
<dbReference type="PANTHER" id="PTHR47234:SF2">
    <property type="entry name" value="TONB-DEPENDENT RECEPTOR"/>
    <property type="match status" value="1"/>
</dbReference>
<dbReference type="PANTHER" id="PTHR47234">
    <property type="match status" value="1"/>
</dbReference>
<feature type="domain" description="TonB-dependent receptor plug" evidence="13">
    <location>
        <begin position="68"/>
        <end position="185"/>
    </location>
</feature>
<keyword evidence="7 8" id="KW-0998">Cell outer membrane</keyword>
<feature type="region of interest" description="Disordered" evidence="10">
    <location>
        <begin position="281"/>
        <end position="308"/>
    </location>
</feature>
<keyword evidence="14" id="KW-0675">Receptor</keyword>
<comment type="similarity">
    <text evidence="8 9">Belongs to the TonB-dependent receptor family.</text>
</comment>
<evidence type="ECO:0000256" key="2">
    <source>
        <dbReference type="ARBA" id="ARBA00022448"/>
    </source>
</evidence>
<feature type="chain" id="PRO_5022658606" evidence="11">
    <location>
        <begin position="21"/>
        <end position="983"/>
    </location>
</feature>
<keyword evidence="4 8" id="KW-0812">Transmembrane</keyword>
<dbReference type="InterPro" id="IPR039426">
    <property type="entry name" value="TonB-dep_rcpt-like"/>
</dbReference>
<dbReference type="Pfam" id="PF00593">
    <property type="entry name" value="TonB_dep_Rec_b-barrel"/>
    <property type="match status" value="1"/>
</dbReference>
<evidence type="ECO:0000259" key="12">
    <source>
        <dbReference type="Pfam" id="PF00593"/>
    </source>
</evidence>
<dbReference type="InterPro" id="IPR036942">
    <property type="entry name" value="Beta-barrel_TonB_sf"/>
</dbReference>
<keyword evidence="11" id="KW-0732">Signal</keyword>
<sequence>MKRLSATAWLFMAAAPAALAAGLMAPTERAYAQSQSAAQAPATGTDDQAIQLEEIMVTGSFIRREGYNNPSPLEVIDRSDMGAQGATNITDIVKNVAVNTGSEFNFDRTNQNFTFGTAQFNLRGLGLGSTLTLINGRRITRSAAVANDGSQFVDVNSLPMNMIERMEILKDGASALYGTDAVAGVVNIITRSNFEGFELEGRYQTTTENSQEDINLNAAFGAGNDRSHISAFFTYFDRTDLRGIDRDFFPNRLSPETDTGQGMPGTFFPAISDGNGGFIQAPGAPGQPAGSLAVPPPSRQTGTGPVPDPRCLDQTGLPDASGLKIIGPGADTRAGIGVGANVGVLGPDVRGFCAFNFAENFSIVPDERRVLFFTEARHKLNDRLELFAEFNYADNRSTVDASPSLPNQFEAILVPANNPFIPTVEELGGINPVFHNPDGSPRAVFAQFRVKNLIDGSGQMQVDSETWRAMAGLRFDLSDNWFGEVHYQRSENEVSFTDNAATVFSFTEDALAGTLRGFEGQFLNPFASEIFDRPTDQALEDAVMRTSERFTKAEQTTVEGFVSGTIESLQLPGGSVGVAFGGSYRKNTFLLDNDGLLEIGDSFFQPPSPDGSGDIDVYGFFGEISLPVTSRIELSAAVRYEDYGSAIGDTIDPKISARWQATDWAALRASFGTSFRAPNVSQTAIFETGTQRLNDPFLPGPGGLSCDANNDNAINVAGGETRPINTAFGKVGNPDLTPEESTNFNVGFVIEPPRSNVRISVDYWNYDVDDVILLEDNQAIAFNDCLDDGIANDPRITRTASGTIIDVSRAFFNGASLETDGVDLNVSYDLAMGRFGDLNASAVVSWINSFDIDLGAFGSGEVIDGVGSRNRTNPFRSVPEWRANFPVNWFYKNHNLNITARIVDGVFDDQSLVQVDAETTFDVQYQYRLDGLLSAEDAITLTVGAVNVFDNEVPVIPGETFRFDSKLHDPRQRMLYVRLKFEG</sequence>
<evidence type="ECO:0000256" key="4">
    <source>
        <dbReference type="ARBA" id="ARBA00022692"/>
    </source>
</evidence>
<keyword evidence="2 8" id="KW-0813">Transport</keyword>
<dbReference type="Pfam" id="PF07715">
    <property type="entry name" value="Plug"/>
    <property type="match status" value="1"/>
</dbReference>
<evidence type="ECO:0000256" key="1">
    <source>
        <dbReference type="ARBA" id="ARBA00004571"/>
    </source>
</evidence>
<gene>
    <name evidence="14" type="ORF">JCM17846_24390</name>
</gene>
<comment type="caution">
    <text evidence="14">The sequence shown here is derived from an EMBL/GenBank/DDBJ whole genome shotgun (WGS) entry which is preliminary data.</text>
</comment>
<organism evidence="14 15">
    <name type="scientific">Iodidimonas nitroreducens</name>
    <dbReference type="NCBI Taxonomy" id="1236968"/>
    <lineage>
        <taxon>Bacteria</taxon>
        <taxon>Pseudomonadati</taxon>
        <taxon>Pseudomonadota</taxon>
        <taxon>Alphaproteobacteria</taxon>
        <taxon>Iodidimonadales</taxon>
        <taxon>Iodidimonadaceae</taxon>
        <taxon>Iodidimonas</taxon>
    </lineage>
</organism>
<keyword evidence="3 8" id="KW-1134">Transmembrane beta strand</keyword>
<feature type="signal peptide" evidence="11">
    <location>
        <begin position="1"/>
        <end position="20"/>
    </location>
</feature>
<dbReference type="InterPro" id="IPR037066">
    <property type="entry name" value="Plug_dom_sf"/>
</dbReference>
<dbReference type="Gene3D" id="2.40.170.20">
    <property type="entry name" value="TonB-dependent receptor, beta-barrel domain"/>
    <property type="match status" value="1"/>
</dbReference>
<keyword evidence="15" id="KW-1185">Reference proteome</keyword>
<keyword evidence="5 9" id="KW-0798">TonB box</keyword>
<evidence type="ECO:0000256" key="5">
    <source>
        <dbReference type="ARBA" id="ARBA00023077"/>
    </source>
</evidence>
<name>A0A5A7N9Z4_9PROT</name>
<evidence type="ECO:0000259" key="13">
    <source>
        <dbReference type="Pfam" id="PF07715"/>
    </source>
</evidence>
<evidence type="ECO:0000313" key="15">
    <source>
        <dbReference type="Proteomes" id="UP000324996"/>
    </source>
</evidence>
<feature type="domain" description="TonB-dependent receptor-like beta-barrel" evidence="12">
    <location>
        <begin position="458"/>
        <end position="948"/>
    </location>
</feature>
<dbReference type="Gene3D" id="2.170.130.10">
    <property type="entry name" value="TonB-dependent receptor, plug domain"/>
    <property type="match status" value="1"/>
</dbReference>
<dbReference type="InterPro" id="IPR000531">
    <property type="entry name" value="Beta-barrel_TonB"/>
</dbReference>
<evidence type="ECO:0000256" key="10">
    <source>
        <dbReference type="SAM" id="MobiDB-lite"/>
    </source>
</evidence>